<gene>
    <name evidence="8" type="ORF">IQ19_04611</name>
</gene>
<dbReference type="Proteomes" id="UP000318667">
    <property type="component" value="Unassembled WGS sequence"/>
</dbReference>
<keyword evidence="9" id="KW-1185">Reference proteome</keyword>
<organism evidence="8 9">
    <name type="scientific">Cytobacillus oceanisediminis</name>
    <dbReference type="NCBI Taxonomy" id="665099"/>
    <lineage>
        <taxon>Bacteria</taxon>
        <taxon>Bacillati</taxon>
        <taxon>Bacillota</taxon>
        <taxon>Bacilli</taxon>
        <taxon>Bacillales</taxon>
        <taxon>Bacillaceae</taxon>
        <taxon>Cytobacillus</taxon>
    </lineage>
</organism>
<dbReference type="AlphaFoldDB" id="A0A562JCC3"/>
<keyword evidence="5 6" id="KW-0472">Membrane</keyword>
<reference evidence="8 9" key="1">
    <citation type="journal article" date="2015" name="Stand. Genomic Sci.">
        <title>Genomic Encyclopedia of Bacterial and Archaeal Type Strains, Phase III: the genomes of soil and plant-associated and newly described type strains.</title>
        <authorList>
            <person name="Whitman W.B."/>
            <person name="Woyke T."/>
            <person name="Klenk H.P."/>
            <person name="Zhou Y."/>
            <person name="Lilburn T.G."/>
            <person name="Beck B.J."/>
            <person name="De Vos P."/>
            <person name="Vandamme P."/>
            <person name="Eisen J.A."/>
            <person name="Garrity G."/>
            <person name="Hugenholtz P."/>
            <person name="Kyrpides N.C."/>
        </authorList>
    </citation>
    <scope>NUCLEOTIDE SEQUENCE [LARGE SCALE GENOMIC DNA]</scope>
    <source>
        <strain evidence="8 9">CGMCC 1.10115</strain>
    </source>
</reference>
<evidence type="ECO:0000313" key="8">
    <source>
        <dbReference type="EMBL" id="TWH80866.1"/>
    </source>
</evidence>
<dbReference type="Pfam" id="PF03553">
    <property type="entry name" value="Na_H_antiporter"/>
    <property type="match status" value="1"/>
</dbReference>
<evidence type="ECO:0000256" key="5">
    <source>
        <dbReference type="ARBA" id="ARBA00023136"/>
    </source>
</evidence>
<dbReference type="EMBL" id="VLKI01000019">
    <property type="protein sequence ID" value="TWH80866.1"/>
    <property type="molecule type" value="Genomic_DNA"/>
</dbReference>
<feature type="transmembrane region" description="Helical" evidence="6">
    <location>
        <begin position="248"/>
        <end position="269"/>
    </location>
</feature>
<comment type="caution">
    <text evidence="8">The sequence shown here is derived from an EMBL/GenBank/DDBJ whole genome shotgun (WGS) entry which is preliminary data.</text>
</comment>
<dbReference type="InterPro" id="IPR018461">
    <property type="entry name" value="Na/H_Antiport_NhaC-like_C"/>
</dbReference>
<evidence type="ECO:0000256" key="4">
    <source>
        <dbReference type="ARBA" id="ARBA00022989"/>
    </source>
</evidence>
<evidence type="ECO:0000256" key="3">
    <source>
        <dbReference type="ARBA" id="ARBA00022692"/>
    </source>
</evidence>
<dbReference type="GO" id="GO:0005886">
    <property type="term" value="C:plasma membrane"/>
    <property type="evidence" value="ECO:0007669"/>
    <property type="project" value="UniProtKB-SubCell"/>
</dbReference>
<evidence type="ECO:0000256" key="2">
    <source>
        <dbReference type="ARBA" id="ARBA00022475"/>
    </source>
</evidence>
<accession>A0A562JCC3</accession>
<evidence type="ECO:0000256" key="6">
    <source>
        <dbReference type="SAM" id="Phobius"/>
    </source>
</evidence>
<feature type="transmembrane region" description="Helical" evidence="6">
    <location>
        <begin position="191"/>
        <end position="212"/>
    </location>
</feature>
<sequence length="304" mass="33468">MISWGLLPITFMDCGFRVVAGGAIVKPLTERFHVAKERLAYMLNNSASPVIVLIPFATTFIGYTTGVINKGMDAAGVEGSSYSVFLSSLPFHFFSYSSILIALLSIIPALNFPSMKALIQENQKEKTKDPFSKSSHFAFEFSKEISDVKENKHKAETAKDQMGVAMKGNKMDRGHMKMGMEHEKPALKPRLMNLIIPIIILLPLSFILMWNSDEPSRMMLLALIITTISSAILYFFQGAQLKKITNHFIKGGNKLMTTIIILALAWSISDLSQDLGLITFGVAPTVIAACTHLSNLAEIACNAM</sequence>
<evidence type="ECO:0000259" key="7">
    <source>
        <dbReference type="Pfam" id="PF03553"/>
    </source>
</evidence>
<dbReference type="PANTHER" id="PTHR43478">
    <property type="entry name" value="NA+/H+ ANTIPORTER-RELATED"/>
    <property type="match status" value="1"/>
</dbReference>
<feature type="domain" description="Na+/H+ antiporter NhaC-like C-terminal" evidence="7">
    <location>
        <begin position="50"/>
        <end position="278"/>
    </location>
</feature>
<feature type="transmembrane region" description="Helical" evidence="6">
    <location>
        <begin position="6"/>
        <end position="25"/>
    </location>
</feature>
<protein>
    <submittedName>
        <fullName evidence="8">Na+/H+ antiporter family protein</fullName>
    </submittedName>
</protein>
<proteinExistence type="predicted"/>
<feature type="transmembrane region" description="Helical" evidence="6">
    <location>
        <begin position="218"/>
        <end position="236"/>
    </location>
</feature>
<name>A0A562JCC3_9BACI</name>
<feature type="transmembrane region" description="Helical" evidence="6">
    <location>
        <begin position="275"/>
        <end position="297"/>
    </location>
</feature>
<evidence type="ECO:0000256" key="1">
    <source>
        <dbReference type="ARBA" id="ARBA00004651"/>
    </source>
</evidence>
<keyword evidence="4 6" id="KW-1133">Transmembrane helix</keyword>
<dbReference type="PANTHER" id="PTHR43478:SF1">
    <property type="entry name" value="NA+_H+ ANTIPORTER NHAC-LIKE C-TERMINAL DOMAIN-CONTAINING PROTEIN"/>
    <property type="match status" value="1"/>
</dbReference>
<comment type="subcellular location">
    <subcellularLocation>
        <location evidence="1">Cell membrane</location>
        <topology evidence="1">Multi-pass membrane protein</topology>
    </subcellularLocation>
</comment>
<feature type="transmembrane region" description="Helical" evidence="6">
    <location>
        <begin position="46"/>
        <end position="69"/>
    </location>
</feature>
<evidence type="ECO:0000313" key="9">
    <source>
        <dbReference type="Proteomes" id="UP000318667"/>
    </source>
</evidence>
<keyword evidence="2" id="KW-1003">Cell membrane</keyword>
<feature type="transmembrane region" description="Helical" evidence="6">
    <location>
        <begin position="89"/>
        <end position="110"/>
    </location>
</feature>
<keyword evidence="3 6" id="KW-0812">Transmembrane</keyword>